<dbReference type="Proteomes" id="UP000266206">
    <property type="component" value="Unassembled WGS sequence"/>
</dbReference>
<dbReference type="EMBL" id="NQYH01000001">
    <property type="protein sequence ID" value="RIY42006.1"/>
    <property type="molecule type" value="Genomic_DNA"/>
</dbReference>
<proteinExistence type="predicted"/>
<sequence>MSFYLLPNDLTSLQTAFASESMNKGVSVICYCAEWCDTCRQYLNDFRALAAQWPTHTFIWVDIEENPELLDEEDVENFPTVLIQDDGGNRFFGPLLPHIGHLETLLRKAPELPASQSGPGPVAMLVNN</sequence>
<dbReference type="InterPro" id="IPR013766">
    <property type="entry name" value="Thioredoxin_domain"/>
</dbReference>
<feature type="domain" description="Thioredoxin" evidence="1">
    <location>
        <begin position="1"/>
        <end position="114"/>
    </location>
</feature>
<accession>A0A3A1YWS7</accession>
<evidence type="ECO:0000313" key="3">
    <source>
        <dbReference type="Proteomes" id="UP000266206"/>
    </source>
</evidence>
<organism evidence="2 3">
    <name type="scientific">Neopusillimonas maritima</name>
    <dbReference type="NCBI Taxonomy" id="2026239"/>
    <lineage>
        <taxon>Bacteria</taxon>
        <taxon>Pseudomonadati</taxon>
        <taxon>Pseudomonadota</taxon>
        <taxon>Betaproteobacteria</taxon>
        <taxon>Burkholderiales</taxon>
        <taxon>Alcaligenaceae</taxon>
        <taxon>Neopusillimonas</taxon>
    </lineage>
</organism>
<dbReference type="CDD" id="cd02947">
    <property type="entry name" value="TRX_family"/>
    <property type="match status" value="1"/>
</dbReference>
<dbReference type="AlphaFoldDB" id="A0A3A1YWS7"/>
<dbReference type="PROSITE" id="PS51352">
    <property type="entry name" value="THIOREDOXIN_2"/>
    <property type="match status" value="1"/>
</dbReference>
<name>A0A3A1YWS7_9BURK</name>
<dbReference type="Gene3D" id="3.40.30.10">
    <property type="entry name" value="Glutaredoxin"/>
    <property type="match status" value="1"/>
</dbReference>
<gene>
    <name evidence="2" type="ORF">CJP73_00735</name>
</gene>
<protein>
    <recommendedName>
        <fullName evidence="1">Thioredoxin domain-containing protein</fullName>
    </recommendedName>
</protein>
<dbReference type="OrthoDB" id="8521206at2"/>
<reference evidence="2 3" key="1">
    <citation type="submission" date="2017-08" db="EMBL/GenBank/DDBJ databases">
        <title>Pusillimonas indicus sp. nov., a member of the family Alcaligenaceae isolated from surface seawater.</title>
        <authorList>
            <person name="Li J."/>
        </authorList>
    </citation>
    <scope>NUCLEOTIDE SEQUENCE [LARGE SCALE GENOMIC DNA]</scope>
    <source>
        <strain evidence="2 3">L52-1-41</strain>
    </source>
</reference>
<evidence type="ECO:0000313" key="2">
    <source>
        <dbReference type="EMBL" id="RIY42006.1"/>
    </source>
</evidence>
<evidence type="ECO:0000259" key="1">
    <source>
        <dbReference type="PROSITE" id="PS51352"/>
    </source>
</evidence>
<comment type="caution">
    <text evidence="2">The sequence shown here is derived from an EMBL/GenBank/DDBJ whole genome shotgun (WGS) entry which is preliminary data.</text>
</comment>
<dbReference type="Pfam" id="PF00085">
    <property type="entry name" value="Thioredoxin"/>
    <property type="match status" value="1"/>
</dbReference>
<dbReference type="SUPFAM" id="SSF52833">
    <property type="entry name" value="Thioredoxin-like"/>
    <property type="match status" value="1"/>
</dbReference>
<dbReference type="InterPro" id="IPR036249">
    <property type="entry name" value="Thioredoxin-like_sf"/>
</dbReference>
<dbReference type="RefSeq" id="WP_119515229.1">
    <property type="nucleotide sequence ID" value="NZ_NQYH01000001.1"/>
</dbReference>